<dbReference type="PROSITE" id="PS50006">
    <property type="entry name" value="FHA_DOMAIN"/>
    <property type="match status" value="1"/>
</dbReference>
<keyword evidence="5" id="KW-1185">Reference proteome</keyword>
<dbReference type="Pfam" id="PF00498">
    <property type="entry name" value="FHA"/>
    <property type="match status" value="1"/>
</dbReference>
<organism evidence="4 5">
    <name type="scientific">Kribbella koreensis</name>
    <dbReference type="NCBI Taxonomy" id="57909"/>
    <lineage>
        <taxon>Bacteria</taxon>
        <taxon>Bacillati</taxon>
        <taxon>Actinomycetota</taxon>
        <taxon>Actinomycetes</taxon>
        <taxon>Propionibacteriales</taxon>
        <taxon>Kribbellaceae</taxon>
        <taxon>Kribbella</taxon>
    </lineage>
</organism>
<sequence>MTADRIELARPSDAERDRALAILRDGAGSGRLSHDTFIRRMNFVLRAQSRRELANATHDLPGTEPRVVQLLNRLLARIPRLTITPRTTTPYVRPQGLALPSPDSPTVRIGRGPGATLRETDLSVSRFHAELRHVDDGWLLRDLGSMNGTHLNGLRITTPVRVRPGDHIRFGAVTYRLTWTDQS</sequence>
<keyword evidence="1" id="KW-0597">Phosphoprotein</keyword>
<dbReference type="EMBL" id="BAAAHK010000009">
    <property type="protein sequence ID" value="GAA0945858.1"/>
    <property type="molecule type" value="Genomic_DNA"/>
</dbReference>
<comment type="caution">
    <text evidence="4">The sequence shown here is derived from an EMBL/GenBank/DDBJ whole genome shotgun (WGS) entry which is preliminary data.</text>
</comment>
<evidence type="ECO:0000259" key="3">
    <source>
        <dbReference type="PROSITE" id="PS50006"/>
    </source>
</evidence>
<dbReference type="InterPro" id="IPR000253">
    <property type="entry name" value="FHA_dom"/>
</dbReference>
<dbReference type="SMART" id="SM00240">
    <property type="entry name" value="FHA"/>
    <property type="match status" value="1"/>
</dbReference>
<dbReference type="Gene3D" id="2.60.200.20">
    <property type="match status" value="1"/>
</dbReference>
<dbReference type="Pfam" id="PF08044">
    <property type="entry name" value="DUF1707"/>
    <property type="match status" value="1"/>
</dbReference>
<dbReference type="CDD" id="cd00060">
    <property type="entry name" value="FHA"/>
    <property type="match status" value="1"/>
</dbReference>
<feature type="region of interest" description="Disordered" evidence="2">
    <location>
        <begin position="87"/>
        <end position="107"/>
    </location>
</feature>
<dbReference type="InterPro" id="IPR012551">
    <property type="entry name" value="DUF1707_SHOCT-like"/>
</dbReference>
<dbReference type="Proteomes" id="UP001500542">
    <property type="component" value="Unassembled WGS sequence"/>
</dbReference>
<gene>
    <name evidence="4" type="ORF">GCM10009554_41110</name>
</gene>
<evidence type="ECO:0000313" key="4">
    <source>
        <dbReference type="EMBL" id="GAA0945858.1"/>
    </source>
</evidence>
<evidence type="ECO:0000313" key="5">
    <source>
        <dbReference type="Proteomes" id="UP001500542"/>
    </source>
</evidence>
<protein>
    <submittedName>
        <fullName evidence="4">DUF1707 and FHA domain-containing protein</fullName>
    </submittedName>
</protein>
<dbReference type="SUPFAM" id="SSF49879">
    <property type="entry name" value="SMAD/FHA domain"/>
    <property type="match status" value="1"/>
</dbReference>
<dbReference type="InterPro" id="IPR050923">
    <property type="entry name" value="Cell_Proc_Reg/RNA_Proc"/>
</dbReference>
<reference evidence="5" key="1">
    <citation type="journal article" date="2019" name="Int. J. Syst. Evol. Microbiol.">
        <title>The Global Catalogue of Microorganisms (GCM) 10K type strain sequencing project: providing services to taxonomists for standard genome sequencing and annotation.</title>
        <authorList>
            <consortium name="The Broad Institute Genomics Platform"/>
            <consortium name="The Broad Institute Genome Sequencing Center for Infectious Disease"/>
            <person name="Wu L."/>
            <person name="Ma J."/>
        </authorList>
    </citation>
    <scope>NUCLEOTIDE SEQUENCE [LARGE SCALE GENOMIC DNA]</scope>
    <source>
        <strain evidence="5">JCM 10977</strain>
    </source>
</reference>
<name>A0ABP4B5P1_9ACTN</name>
<dbReference type="InterPro" id="IPR008984">
    <property type="entry name" value="SMAD_FHA_dom_sf"/>
</dbReference>
<feature type="domain" description="FHA" evidence="3">
    <location>
        <begin position="107"/>
        <end position="156"/>
    </location>
</feature>
<evidence type="ECO:0000256" key="2">
    <source>
        <dbReference type="SAM" id="MobiDB-lite"/>
    </source>
</evidence>
<dbReference type="RefSeq" id="WP_343972267.1">
    <property type="nucleotide sequence ID" value="NZ_BAAAHK010000009.1"/>
</dbReference>
<dbReference type="PANTHER" id="PTHR23308">
    <property type="entry name" value="NUCLEAR INHIBITOR OF PROTEIN PHOSPHATASE-1"/>
    <property type="match status" value="1"/>
</dbReference>
<accession>A0ABP4B5P1</accession>
<evidence type="ECO:0000256" key="1">
    <source>
        <dbReference type="ARBA" id="ARBA00022553"/>
    </source>
</evidence>
<proteinExistence type="predicted"/>